<evidence type="ECO:0000313" key="1">
    <source>
        <dbReference type="EMBL" id="SDK66181.1"/>
    </source>
</evidence>
<evidence type="ECO:0000313" key="2">
    <source>
        <dbReference type="Proteomes" id="UP000199305"/>
    </source>
</evidence>
<evidence type="ECO:0008006" key="3">
    <source>
        <dbReference type="Google" id="ProtNLM"/>
    </source>
</evidence>
<dbReference type="AlphaFoldDB" id="A0A1G9DQN9"/>
<reference evidence="2" key="1">
    <citation type="submission" date="2016-10" db="EMBL/GenBank/DDBJ databases">
        <authorList>
            <person name="Varghese N."/>
            <person name="Submissions S."/>
        </authorList>
    </citation>
    <scope>NUCLEOTIDE SEQUENCE [LARGE SCALE GENOMIC DNA]</scope>
    <source>
        <strain evidence="2">CGMCC 1.10658</strain>
    </source>
</reference>
<keyword evidence="2" id="KW-1185">Reference proteome</keyword>
<sequence>MKNYLAMYLGTPGSMKGWEHLSEEQRQQRMQEGMAAWGDWMETHKDILVETGGPLGKTKCIDPTGISDTSNNMIGYVIIKAETHEAAAKLFERHPHFSIFPGDCVEVMECLPIPTA</sequence>
<dbReference type="Gene3D" id="3.30.70.1060">
    <property type="entry name" value="Dimeric alpha+beta barrel"/>
    <property type="match status" value="1"/>
</dbReference>
<dbReference type="Proteomes" id="UP000199305">
    <property type="component" value="Unassembled WGS sequence"/>
</dbReference>
<accession>A0A1G9DQN9</accession>
<dbReference type="OrthoDB" id="5294869at2"/>
<proteinExistence type="predicted"/>
<gene>
    <name evidence="1" type="ORF">SAMN05216212_2917</name>
</gene>
<dbReference type="STRING" id="658219.SAMN05216212_2917"/>
<organism evidence="1 2">
    <name type="scientific">Microbulbifer yueqingensis</name>
    <dbReference type="NCBI Taxonomy" id="658219"/>
    <lineage>
        <taxon>Bacteria</taxon>
        <taxon>Pseudomonadati</taxon>
        <taxon>Pseudomonadota</taxon>
        <taxon>Gammaproteobacteria</taxon>
        <taxon>Cellvibrionales</taxon>
        <taxon>Microbulbiferaceae</taxon>
        <taxon>Microbulbifer</taxon>
    </lineage>
</organism>
<dbReference type="EMBL" id="FNFH01000006">
    <property type="protein sequence ID" value="SDK66181.1"/>
    <property type="molecule type" value="Genomic_DNA"/>
</dbReference>
<protein>
    <recommendedName>
        <fullName evidence="3">YCII-related domain-containing protein</fullName>
    </recommendedName>
</protein>
<dbReference type="RefSeq" id="WP_091515897.1">
    <property type="nucleotide sequence ID" value="NZ_FNFH01000006.1"/>
</dbReference>
<name>A0A1G9DQN9_9GAMM</name>